<evidence type="ECO:0000313" key="1">
    <source>
        <dbReference type="EMBL" id="KNE57781.1"/>
    </source>
</evidence>
<sequence length="116" mass="12152">MMVNTCSAALGATNFPQQLWAIPAKSRPARPPAPMSDISSAIYSRSANIYAQVAGNALDPAARTCAPWHAIIQDKPVGPACIFVAARSLVLAPLVSDSGSLVLIRMVPCHVVDVVD</sequence>
<proteinExistence type="predicted"/>
<dbReference type="AlphaFoldDB" id="A0A0L0S5T9"/>
<gene>
    <name evidence="1" type="ORF">AMAG_18345</name>
</gene>
<organism evidence="1 2">
    <name type="scientific">Allomyces macrogynus (strain ATCC 38327)</name>
    <name type="common">Allomyces javanicus var. macrogynus</name>
    <dbReference type="NCBI Taxonomy" id="578462"/>
    <lineage>
        <taxon>Eukaryota</taxon>
        <taxon>Fungi</taxon>
        <taxon>Fungi incertae sedis</taxon>
        <taxon>Blastocladiomycota</taxon>
        <taxon>Blastocladiomycetes</taxon>
        <taxon>Blastocladiales</taxon>
        <taxon>Blastocladiaceae</taxon>
        <taxon>Allomyces</taxon>
    </lineage>
</organism>
<dbReference type="Proteomes" id="UP000054350">
    <property type="component" value="Unassembled WGS sequence"/>
</dbReference>
<reference evidence="1 2" key="1">
    <citation type="submission" date="2009-11" db="EMBL/GenBank/DDBJ databases">
        <title>Annotation of Allomyces macrogynus ATCC 38327.</title>
        <authorList>
            <consortium name="The Broad Institute Genome Sequencing Platform"/>
            <person name="Russ C."/>
            <person name="Cuomo C."/>
            <person name="Burger G."/>
            <person name="Gray M.W."/>
            <person name="Holland P.W.H."/>
            <person name="King N."/>
            <person name="Lang F.B.F."/>
            <person name="Roger A.J."/>
            <person name="Ruiz-Trillo I."/>
            <person name="Young S.K."/>
            <person name="Zeng Q."/>
            <person name="Gargeya S."/>
            <person name="Fitzgerald M."/>
            <person name="Haas B."/>
            <person name="Abouelleil A."/>
            <person name="Alvarado L."/>
            <person name="Arachchi H.M."/>
            <person name="Berlin A."/>
            <person name="Chapman S.B."/>
            <person name="Gearin G."/>
            <person name="Goldberg J."/>
            <person name="Griggs A."/>
            <person name="Gujja S."/>
            <person name="Hansen M."/>
            <person name="Heiman D."/>
            <person name="Howarth C."/>
            <person name="Larimer J."/>
            <person name="Lui A."/>
            <person name="MacDonald P.J.P."/>
            <person name="McCowen C."/>
            <person name="Montmayeur A."/>
            <person name="Murphy C."/>
            <person name="Neiman D."/>
            <person name="Pearson M."/>
            <person name="Priest M."/>
            <person name="Roberts A."/>
            <person name="Saif S."/>
            <person name="Shea T."/>
            <person name="Sisk P."/>
            <person name="Stolte C."/>
            <person name="Sykes S."/>
            <person name="Wortman J."/>
            <person name="Nusbaum C."/>
            <person name="Birren B."/>
        </authorList>
    </citation>
    <scope>NUCLEOTIDE SEQUENCE [LARGE SCALE GENOMIC DNA]</scope>
    <source>
        <strain evidence="1 2">ATCC 38327</strain>
    </source>
</reference>
<accession>A0A0L0S5T9</accession>
<keyword evidence="2" id="KW-1185">Reference proteome</keyword>
<evidence type="ECO:0000313" key="2">
    <source>
        <dbReference type="Proteomes" id="UP000054350"/>
    </source>
</evidence>
<protein>
    <submittedName>
        <fullName evidence="1">Uncharacterized protein</fullName>
    </submittedName>
</protein>
<name>A0A0L0S5T9_ALLM3</name>
<reference evidence="2" key="2">
    <citation type="submission" date="2009-11" db="EMBL/GenBank/DDBJ databases">
        <title>The Genome Sequence of Allomyces macrogynus strain ATCC 38327.</title>
        <authorList>
            <consortium name="The Broad Institute Genome Sequencing Platform"/>
            <person name="Russ C."/>
            <person name="Cuomo C."/>
            <person name="Shea T."/>
            <person name="Young S.K."/>
            <person name="Zeng Q."/>
            <person name="Koehrsen M."/>
            <person name="Haas B."/>
            <person name="Borodovsky M."/>
            <person name="Guigo R."/>
            <person name="Alvarado L."/>
            <person name="Berlin A."/>
            <person name="Borenstein D."/>
            <person name="Chen Z."/>
            <person name="Engels R."/>
            <person name="Freedman E."/>
            <person name="Gellesch M."/>
            <person name="Goldberg J."/>
            <person name="Griggs A."/>
            <person name="Gujja S."/>
            <person name="Heiman D."/>
            <person name="Hepburn T."/>
            <person name="Howarth C."/>
            <person name="Jen D."/>
            <person name="Larson L."/>
            <person name="Lewis B."/>
            <person name="Mehta T."/>
            <person name="Park D."/>
            <person name="Pearson M."/>
            <person name="Roberts A."/>
            <person name="Saif S."/>
            <person name="Shenoy N."/>
            <person name="Sisk P."/>
            <person name="Stolte C."/>
            <person name="Sykes S."/>
            <person name="Walk T."/>
            <person name="White J."/>
            <person name="Yandava C."/>
            <person name="Burger G."/>
            <person name="Gray M.W."/>
            <person name="Holland P.W.H."/>
            <person name="King N."/>
            <person name="Lang F.B.F."/>
            <person name="Roger A.J."/>
            <person name="Ruiz-Trillo I."/>
            <person name="Lander E."/>
            <person name="Nusbaum C."/>
        </authorList>
    </citation>
    <scope>NUCLEOTIDE SEQUENCE [LARGE SCALE GENOMIC DNA]</scope>
    <source>
        <strain evidence="2">ATCC 38327</strain>
    </source>
</reference>
<dbReference type="VEuPathDB" id="FungiDB:AMAG_18345"/>
<dbReference type="EMBL" id="GG745332">
    <property type="protein sequence ID" value="KNE57781.1"/>
    <property type="molecule type" value="Genomic_DNA"/>
</dbReference>